<evidence type="ECO:0000313" key="3">
    <source>
        <dbReference type="Proteomes" id="UP000324917"/>
    </source>
</evidence>
<dbReference type="Proteomes" id="UP000324917">
    <property type="component" value="Unassembled WGS sequence"/>
</dbReference>
<dbReference type="AlphaFoldDB" id="A0A5A5RWC3"/>
<accession>A0A5A5RWC3</accession>
<evidence type="ECO:0000313" key="2">
    <source>
        <dbReference type="EMBL" id="GCA77402.1"/>
    </source>
</evidence>
<dbReference type="EMBL" id="BHVP01000137">
    <property type="protein sequence ID" value="GCA77402.1"/>
    <property type="molecule type" value="Genomic_DNA"/>
</dbReference>
<keyword evidence="1" id="KW-0732">Signal</keyword>
<comment type="caution">
    <text evidence="2">The sequence shown here is derived from an EMBL/GenBank/DDBJ whole genome shotgun (WGS) entry which is preliminary data.</text>
</comment>
<evidence type="ECO:0000256" key="1">
    <source>
        <dbReference type="SAM" id="SignalP"/>
    </source>
</evidence>
<gene>
    <name evidence="2" type="ORF">MiTe_04256</name>
</gene>
<name>A0A5A5RWC3_MICAE</name>
<protein>
    <recommendedName>
        <fullName evidence="4">PEP-CTERM protein-sorting domain-containing protein</fullName>
    </recommendedName>
</protein>
<proteinExistence type="predicted"/>
<reference evidence="2 3" key="1">
    <citation type="submission" date="2018-09" db="EMBL/GenBank/DDBJ databases">
        <title>Evolutionary history of phycoerythrin pigmentation in the water bloom-forming cyanobacterium Microcystis aeruginosa.</title>
        <authorList>
            <person name="Tanabe Y."/>
            <person name="Tanabe Y."/>
            <person name="Yamaguchi H."/>
        </authorList>
    </citation>
    <scope>NUCLEOTIDE SEQUENCE [LARGE SCALE GENOMIC DNA]</scope>
    <source>
        <strain evidence="2 3">NIES-2520</strain>
    </source>
</reference>
<organism evidence="2 3">
    <name type="scientific">Microcystis aeruginosa NIES-2520</name>
    <dbReference type="NCBI Taxonomy" id="2303982"/>
    <lineage>
        <taxon>Bacteria</taxon>
        <taxon>Bacillati</taxon>
        <taxon>Cyanobacteriota</taxon>
        <taxon>Cyanophyceae</taxon>
        <taxon>Oscillatoriophycideae</taxon>
        <taxon>Chroococcales</taxon>
        <taxon>Microcystaceae</taxon>
        <taxon>Microcystis</taxon>
    </lineage>
</organism>
<evidence type="ECO:0008006" key="4">
    <source>
        <dbReference type="Google" id="ProtNLM"/>
    </source>
</evidence>
<feature type="chain" id="PRO_5023016135" description="PEP-CTERM protein-sorting domain-containing protein" evidence="1">
    <location>
        <begin position="16"/>
        <end position="241"/>
    </location>
</feature>
<feature type="signal peptide" evidence="1">
    <location>
        <begin position="1"/>
        <end position="15"/>
    </location>
</feature>
<sequence length="241" mass="24665">MLVGFLGLTVSPSLAASIGVNFSGGVHTIAASDSPGIVPAINWNDIAGASGTNITLNDDTATATTAQLTFTATGVYNLFSPTNTSNAATNTLYRSGIYGDNATREVSISLSGIPYSSYDLYVFASADTTATNQLSISNGTTTFYYASGGQNNLGATALLQTTSTTSGSPTTGPGQYQLFSGLTGSSVTLTTGGSIHNVISNNVFGFQIVNTAQPVPESSMIMGLVFFGGGLFAVSRRKNQN</sequence>